<dbReference type="SUPFAM" id="SSF57924">
    <property type="entry name" value="Inhibitor of apoptosis (IAP) repeat"/>
    <property type="match status" value="2"/>
</dbReference>
<dbReference type="PROSITE" id="PS50143">
    <property type="entry name" value="BIR_REPEAT_2"/>
    <property type="match status" value="2"/>
</dbReference>
<keyword evidence="2" id="KW-0862">Zinc</keyword>
<dbReference type="PANTHER" id="PTHR46771:SF5">
    <property type="entry name" value="DETERIN"/>
    <property type="match status" value="1"/>
</dbReference>
<protein>
    <recommendedName>
        <fullName evidence="6">BIR-domain-containing protein</fullName>
    </recommendedName>
</protein>
<sequence length="820" mass="90585">MESLQARVNSFKKSKRVKNPTKTSATTSLKWPHPPEFRANPETLAEAGFYYDPSYDDPDNVTCYVCEKALGGWEEDDDPFLIHWRKCGQTCCWASVRCGLLSDMDGMGRFVSSDKARIPAHKAMETARLETYSAGKGWIHDKTTNHGASSKMMARAGFVYTPQHSGDDLATCYYCNTSLSGWDAEDDPLEEHRKRESKGGMKCAFFAVSSSEVTSSAKPASRTQPAKSQSKPPSRSASRSKHQDAIMPTKTFDGEIDGDSDAAPPANPAQSTAKTPRKARSTSASSTKKPSAKTPRSKTRSSSRSGLKNVAEEEEEEAVPEPQPPVEKKSRSRSKSVARSEIPEDIETDDDEHVAHKPSRSRSKKVISELEEDIPRKSSRSKAKASVAPATNEDEVARKPPRAKSKAKAAVESEQEEPPQITAKPKHKRTASKSKSKAPVQVSDVESDLVPEPEIATVAPKKKASSKSKPPQTPAPENLFDDVFLDSRNPPPSHLTPASKQTSTVELLPLFIPKRTTTKKTPTPSEDLEDAPPVEKEKRKPGRPKTKPQPRPQAEASEEEADASERPPSTDPYKPLASISINPPSQPPAKEKPAGKSKFTLSKPDAPTTQKMKVVEISSDEEPEHDEVKPTKVVVKQEERPRNSKTSHSIQPASQARSAHSESHSRLTSTQGKRQKKSIVVETVQPFRPPRTPSPPGSPFINPDISMEFAKPNEDTKMNEDPVTPPRPVAQIPPSSKEAEPVETTERNSSSAEPLFIPALSKLPFTPLQALSEAELDMTVEEWIRYQMEVEYDKFRRDGERELQRFRKRAEEVRKVIEGL</sequence>
<name>A0A067TC99_GALM3</name>
<accession>A0A067TC99</accession>
<evidence type="ECO:0000313" key="5">
    <source>
        <dbReference type="Proteomes" id="UP000027222"/>
    </source>
</evidence>
<organism evidence="4 5">
    <name type="scientific">Galerina marginata (strain CBS 339.88)</name>
    <dbReference type="NCBI Taxonomy" id="685588"/>
    <lineage>
        <taxon>Eukaryota</taxon>
        <taxon>Fungi</taxon>
        <taxon>Dikarya</taxon>
        <taxon>Basidiomycota</taxon>
        <taxon>Agaricomycotina</taxon>
        <taxon>Agaricomycetes</taxon>
        <taxon>Agaricomycetidae</taxon>
        <taxon>Agaricales</taxon>
        <taxon>Agaricineae</taxon>
        <taxon>Strophariaceae</taxon>
        <taxon>Galerina</taxon>
    </lineage>
</organism>
<dbReference type="Proteomes" id="UP000027222">
    <property type="component" value="Unassembled WGS sequence"/>
</dbReference>
<dbReference type="AlphaFoldDB" id="A0A067TC99"/>
<feature type="compositionally biased region" description="Low complexity" evidence="3">
    <location>
        <begin position="224"/>
        <end position="237"/>
    </location>
</feature>
<feature type="region of interest" description="Disordered" evidence="3">
    <location>
        <begin position="1"/>
        <end position="37"/>
    </location>
</feature>
<dbReference type="InterPro" id="IPR001370">
    <property type="entry name" value="BIR_rpt"/>
</dbReference>
<feature type="compositionally biased region" description="Pro residues" evidence="3">
    <location>
        <begin position="687"/>
        <end position="698"/>
    </location>
</feature>
<evidence type="ECO:0000256" key="2">
    <source>
        <dbReference type="ARBA" id="ARBA00022833"/>
    </source>
</evidence>
<dbReference type="Gene3D" id="1.10.1170.10">
    <property type="entry name" value="Inhibitor Of Apoptosis Protein (2mihbC-IAP-1), Chain A"/>
    <property type="match status" value="2"/>
</dbReference>
<feature type="compositionally biased region" description="Basic residues" evidence="3">
    <location>
        <begin position="356"/>
        <end position="365"/>
    </location>
</feature>
<feature type="compositionally biased region" description="Basic and acidic residues" evidence="3">
    <location>
        <begin position="737"/>
        <end position="746"/>
    </location>
</feature>
<dbReference type="GO" id="GO:0046872">
    <property type="term" value="F:metal ion binding"/>
    <property type="evidence" value="ECO:0007669"/>
    <property type="project" value="UniProtKB-KW"/>
</dbReference>
<gene>
    <name evidence="4" type="ORF">GALMADRAFT_222390</name>
</gene>
<dbReference type="PANTHER" id="PTHR46771">
    <property type="entry name" value="DETERIN"/>
    <property type="match status" value="1"/>
</dbReference>
<feature type="compositionally biased region" description="Basic residues" evidence="3">
    <location>
        <begin position="10"/>
        <end position="19"/>
    </location>
</feature>
<evidence type="ECO:0000313" key="4">
    <source>
        <dbReference type="EMBL" id="KDR80791.1"/>
    </source>
</evidence>
<feature type="compositionally biased region" description="Low complexity" evidence="3">
    <location>
        <begin position="513"/>
        <end position="524"/>
    </location>
</feature>
<feature type="compositionally biased region" description="Polar residues" evidence="3">
    <location>
        <begin position="644"/>
        <end position="658"/>
    </location>
</feature>
<dbReference type="HOGENOM" id="CLU_016657_0_0_1"/>
<dbReference type="Pfam" id="PF00653">
    <property type="entry name" value="BIR"/>
    <property type="match status" value="2"/>
</dbReference>
<feature type="compositionally biased region" description="Basic residues" evidence="3">
    <location>
        <begin position="424"/>
        <end position="436"/>
    </location>
</feature>
<feature type="compositionally biased region" description="Basic residues" evidence="3">
    <location>
        <begin position="539"/>
        <end position="548"/>
    </location>
</feature>
<keyword evidence="1" id="KW-0479">Metal-binding</keyword>
<feature type="compositionally biased region" description="Basic and acidic residues" evidence="3">
    <location>
        <begin position="626"/>
        <end position="642"/>
    </location>
</feature>
<feature type="region of interest" description="Disordered" evidence="3">
    <location>
        <begin position="213"/>
        <end position="753"/>
    </location>
</feature>
<dbReference type="OrthoDB" id="2196114at2759"/>
<reference evidence="5" key="1">
    <citation type="journal article" date="2014" name="Proc. Natl. Acad. Sci. U.S.A.">
        <title>Extensive sampling of basidiomycete genomes demonstrates inadequacy of the white-rot/brown-rot paradigm for wood decay fungi.</title>
        <authorList>
            <person name="Riley R."/>
            <person name="Salamov A.A."/>
            <person name="Brown D.W."/>
            <person name="Nagy L.G."/>
            <person name="Floudas D."/>
            <person name="Held B.W."/>
            <person name="Levasseur A."/>
            <person name="Lombard V."/>
            <person name="Morin E."/>
            <person name="Otillar R."/>
            <person name="Lindquist E.A."/>
            <person name="Sun H."/>
            <person name="LaButti K.M."/>
            <person name="Schmutz J."/>
            <person name="Jabbour D."/>
            <person name="Luo H."/>
            <person name="Baker S.E."/>
            <person name="Pisabarro A.G."/>
            <person name="Walton J.D."/>
            <person name="Blanchette R.A."/>
            <person name="Henrissat B."/>
            <person name="Martin F."/>
            <person name="Cullen D."/>
            <person name="Hibbett D.S."/>
            <person name="Grigoriev I.V."/>
        </authorList>
    </citation>
    <scope>NUCLEOTIDE SEQUENCE [LARGE SCALE GENOMIC DNA]</scope>
    <source>
        <strain evidence="5">CBS 339.88</strain>
    </source>
</reference>
<feature type="compositionally biased region" description="Polar residues" evidence="3">
    <location>
        <begin position="213"/>
        <end position="223"/>
    </location>
</feature>
<dbReference type="InterPro" id="IPR051190">
    <property type="entry name" value="Baculoviral_IAP"/>
</dbReference>
<evidence type="ECO:0000256" key="3">
    <source>
        <dbReference type="SAM" id="MobiDB-lite"/>
    </source>
</evidence>
<dbReference type="SMART" id="SM00238">
    <property type="entry name" value="BIR"/>
    <property type="match status" value="2"/>
</dbReference>
<evidence type="ECO:0008006" key="6">
    <source>
        <dbReference type="Google" id="ProtNLM"/>
    </source>
</evidence>
<keyword evidence="5" id="KW-1185">Reference proteome</keyword>
<feature type="compositionally biased region" description="Basic and acidic residues" evidence="3">
    <location>
        <begin position="711"/>
        <end position="720"/>
    </location>
</feature>
<dbReference type="STRING" id="685588.A0A067TC99"/>
<feature type="compositionally biased region" description="Polar residues" evidence="3">
    <location>
        <begin position="496"/>
        <end position="505"/>
    </location>
</feature>
<feature type="compositionally biased region" description="Low complexity" evidence="3">
    <location>
        <begin position="281"/>
        <end position="294"/>
    </location>
</feature>
<dbReference type="EMBL" id="KL142371">
    <property type="protein sequence ID" value="KDR80791.1"/>
    <property type="molecule type" value="Genomic_DNA"/>
</dbReference>
<evidence type="ECO:0000256" key="1">
    <source>
        <dbReference type="ARBA" id="ARBA00022723"/>
    </source>
</evidence>
<feature type="compositionally biased region" description="Polar residues" evidence="3">
    <location>
        <begin position="20"/>
        <end position="29"/>
    </location>
</feature>
<proteinExistence type="predicted"/>
<feature type="compositionally biased region" description="Acidic residues" evidence="3">
    <location>
        <begin position="343"/>
        <end position="352"/>
    </location>
</feature>